<organism evidence="3 4">
    <name type="scientific">Sporothrix eucalyptigena</name>
    <dbReference type="NCBI Taxonomy" id="1812306"/>
    <lineage>
        <taxon>Eukaryota</taxon>
        <taxon>Fungi</taxon>
        <taxon>Dikarya</taxon>
        <taxon>Ascomycota</taxon>
        <taxon>Pezizomycotina</taxon>
        <taxon>Sordariomycetes</taxon>
        <taxon>Sordariomycetidae</taxon>
        <taxon>Ophiostomatales</taxon>
        <taxon>Ophiostomataceae</taxon>
        <taxon>Sporothrix</taxon>
    </lineage>
</organism>
<protein>
    <recommendedName>
        <fullName evidence="2">N-acetyltransferase ESCO zinc-finger domain-containing protein</fullName>
    </recommendedName>
</protein>
<proteinExistence type="predicted"/>
<feature type="region of interest" description="Disordered" evidence="1">
    <location>
        <begin position="1"/>
        <end position="359"/>
    </location>
</feature>
<feature type="compositionally biased region" description="Polar residues" evidence="1">
    <location>
        <begin position="316"/>
        <end position="332"/>
    </location>
</feature>
<gene>
    <name evidence="3" type="ORF">SEUCBS140593_006431</name>
</gene>
<feature type="compositionally biased region" description="Basic residues" evidence="1">
    <location>
        <begin position="146"/>
        <end position="156"/>
    </location>
</feature>
<name>A0ABP0C4V0_9PEZI</name>
<reference evidence="3 4" key="1">
    <citation type="submission" date="2024-01" db="EMBL/GenBank/DDBJ databases">
        <authorList>
            <person name="Allen C."/>
            <person name="Tagirdzhanova G."/>
        </authorList>
    </citation>
    <scope>NUCLEOTIDE SEQUENCE [LARGE SCALE GENOMIC DNA]</scope>
</reference>
<feature type="compositionally biased region" description="Polar residues" evidence="1">
    <location>
        <begin position="285"/>
        <end position="296"/>
    </location>
</feature>
<feature type="compositionally biased region" description="Basic residues" evidence="1">
    <location>
        <begin position="67"/>
        <end position="79"/>
    </location>
</feature>
<feature type="compositionally biased region" description="Low complexity" evidence="1">
    <location>
        <begin position="339"/>
        <end position="348"/>
    </location>
</feature>
<feature type="compositionally biased region" description="Pro residues" evidence="1">
    <location>
        <begin position="190"/>
        <end position="201"/>
    </location>
</feature>
<evidence type="ECO:0000259" key="2">
    <source>
        <dbReference type="Pfam" id="PF13878"/>
    </source>
</evidence>
<feature type="compositionally biased region" description="Low complexity" evidence="1">
    <location>
        <begin position="202"/>
        <end position="243"/>
    </location>
</feature>
<evidence type="ECO:0000313" key="3">
    <source>
        <dbReference type="EMBL" id="CAK7226999.1"/>
    </source>
</evidence>
<feature type="compositionally biased region" description="Basic and acidic residues" evidence="1">
    <location>
        <begin position="120"/>
        <end position="145"/>
    </location>
</feature>
<keyword evidence="4" id="KW-1185">Reference proteome</keyword>
<comment type="caution">
    <text evidence="3">The sequence shown here is derived from an EMBL/GenBank/DDBJ whole genome shotgun (WGS) entry which is preliminary data.</text>
</comment>
<sequence>MRYMTPDTPGMRSLESPITRRMEKSEEVKTMTVTAVPSKMETTTPSATPTPTPSPTKAPDAVAAGKPARRAIRTYGRKRPLLEDTSKGNSASLPPTASHSAKCQKTTEAPRTITTTQAHSDTRDIDLDEVSRQLQKEAEEAERRNQRPKTPRKPSSRKPNPPPRKVGGSSRELGIMRYFQPAAPRSAAAVPPPSLPDPPCSPTESISSMSSLSSCPSPTSSMGSFFSRASSVVSSPSAKSSCSADGIAANDPEDASSPPASPLWKTSEQRPRQKRRLTIRPDGQLATTTTENSAAQSPKEEEEGQEGEAKDAPAATSRSNFTGMMVASSSRMRLQLGLSKTGSATATTGKKRKKMAGPATVQTTLSLAISGGDSASVKECKECNILYNPLHEKDAKFHARYHASVCRKKQE</sequence>
<evidence type="ECO:0000313" key="4">
    <source>
        <dbReference type="Proteomes" id="UP001642482"/>
    </source>
</evidence>
<dbReference type="Proteomes" id="UP001642482">
    <property type="component" value="Unassembled WGS sequence"/>
</dbReference>
<feature type="domain" description="N-acetyltransferase ESCO zinc-finger" evidence="2">
    <location>
        <begin position="363"/>
        <end position="403"/>
    </location>
</feature>
<evidence type="ECO:0000256" key="1">
    <source>
        <dbReference type="SAM" id="MobiDB-lite"/>
    </source>
</evidence>
<dbReference type="InterPro" id="IPR028005">
    <property type="entry name" value="AcTrfase_ESCO_Znf_dom"/>
</dbReference>
<feature type="compositionally biased region" description="Polar residues" evidence="1">
    <location>
        <begin position="87"/>
        <end position="119"/>
    </location>
</feature>
<dbReference type="Pfam" id="PF13878">
    <property type="entry name" value="zf-C2H2_3"/>
    <property type="match status" value="1"/>
</dbReference>
<dbReference type="EMBL" id="CAWUHD010000069">
    <property type="protein sequence ID" value="CAK7226999.1"/>
    <property type="molecule type" value="Genomic_DNA"/>
</dbReference>
<feature type="compositionally biased region" description="Basic and acidic residues" evidence="1">
    <location>
        <begin position="18"/>
        <end position="29"/>
    </location>
</feature>
<accession>A0ABP0C4V0</accession>